<sequence>MEREELITEFVHLVQRHSMVTSVQNTVNLLRFNVGAYQSTQMSDEQLAQANDVLNKDYAKLQSEQAVLMARRRQQRDIEIHNRAVDARKAAKRKAKLERRRGAIGR</sequence>
<name>A0A248XD93_9CAUD</name>
<feature type="compositionally biased region" description="Basic residues" evidence="1">
    <location>
        <begin position="90"/>
        <end position="106"/>
    </location>
</feature>
<evidence type="ECO:0000313" key="3">
    <source>
        <dbReference type="Proteomes" id="UP000221999"/>
    </source>
</evidence>
<protein>
    <submittedName>
        <fullName evidence="2">Uncharacterized protein</fullName>
    </submittedName>
</protein>
<feature type="region of interest" description="Disordered" evidence="1">
    <location>
        <begin position="87"/>
        <end position="106"/>
    </location>
</feature>
<accession>A0A248XD93</accession>
<proteinExistence type="predicted"/>
<gene>
    <name evidence="2" type="ORF">KPNN133_047</name>
</gene>
<reference evidence="2 3" key="1">
    <citation type="submission" date="2017-07" db="EMBL/GenBank/DDBJ databases">
        <title>Complete Genome Sequence of the Klebsiella phage YMC16/01/N133_KPN_BP.</title>
        <authorList>
            <person name="Jeon J."/>
            <person name="Yong D."/>
            <person name="Lee K."/>
        </authorList>
    </citation>
    <scope>NUCLEOTIDE SEQUENCE [LARGE SCALE GENOMIC DNA]</scope>
</reference>
<evidence type="ECO:0000313" key="2">
    <source>
        <dbReference type="EMBL" id="ASW27666.1"/>
    </source>
</evidence>
<evidence type="ECO:0000256" key="1">
    <source>
        <dbReference type="SAM" id="MobiDB-lite"/>
    </source>
</evidence>
<dbReference type="EMBL" id="MF476925">
    <property type="protein sequence ID" value="ASW27666.1"/>
    <property type="molecule type" value="Genomic_DNA"/>
</dbReference>
<organism evidence="2 3">
    <name type="scientific">Klebsiella phage YMC16/01/N133_KPN_BP</name>
    <dbReference type="NCBI Taxonomy" id="2026102"/>
    <lineage>
        <taxon>Viruses</taxon>
        <taxon>Duplodnaviria</taxon>
        <taxon>Heunggongvirae</taxon>
        <taxon>Uroviricota</taxon>
        <taxon>Caudoviricetes</taxon>
        <taxon>Casjensviridae</taxon>
        <taxon>Seodaemunguvirus</taxon>
        <taxon>Seodaemunguvirus YMC16-01N133</taxon>
    </lineage>
</organism>
<dbReference type="Proteomes" id="UP000221999">
    <property type="component" value="Segment"/>
</dbReference>
<keyword evidence="3" id="KW-1185">Reference proteome</keyword>